<keyword evidence="11" id="KW-1185">Reference proteome</keyword>
<reference evidence="10" key="2">
    <citation type="submission" date="2020-09" db="EMBL/GenBank/DDBJ databases">
        <authorList>
            <person name="Sun Q."/>
            <person name="Zhou Y."/>
        </authorList>
    </citation>
    <scope>NUCLEOTIDE SEQUENCE</scope>
    <source>
        <strain evidence="10">CGMCC 4.3508</strain>
    </source>
</reference>
<dbReference type="GO" id="GO:0016020">
    <property type="term" value="C:membrane"/>
    <property type="evidence" value="ECO:0007669"/>
    <property type="project" value="UniProtKB-SubCell"/>
</dbReference>
<keyword evidence="6 8" id="KW-0472">Membrane</keyword>
<comment type="pathway">
    <text evidence="2">Carotenoid biosynthesis.</text>
</comment>
<feature type="domain" description="Lycopene cyclase" evidence="9">
    <location>
        <begin position="6"/>
        <end position="93"/>
    </location>
</feature>
<comment type="caution">
    <text evidence="10">The sequence shown here is derived from an EMBL/GenBank/DDBJ whole genome shotgun (WGS) entry which is preliminary data.</text>
</comment>
<evidence type="ECO:0000256" key="4">
    <source>
        <dbReference type="ARBA" id="ARBA00022746"/>
    </source>
</evidence>
<evidence type="ECO:0000256" key="2">
    <source>
        <dbReference type="ARBA" id="ARBA00004829"/>
    </source>
</evidence>
<evidence type="ECO:0000256" key="1">
    <source>
        <dbReference type="ARBA" id="ARBA00004141"/>
    </source>
</evidence>
<evidence type="ECO:0000256" key="8">
    <source>
        <dbReference type="SAM" id="Phobius"/>
    </source>
</evidence>
<evidence type="ECO:0000313" key="10">
    <source>
        <dbReference type="EMBL" id="GGL40010.1"/>
    </source>
</evidence>
<reference evidence="10" key="1">
    <citation type="journal article" date="2014" name="Int. J. Syst. Evol. Microbiol.">
        <title>Complete genome sequence of Corynebacterium casei LMG S-19264T (=DSM 44701T), isolated from a smear-ripened cheese.</title>
        <authorList>
            <consortium name="US DOE Joint Genome Institute (JGI-PGF)"/>
            <person name="Walter F."/>
            <person name="Albersmeier A."/>
            <person name="Kalinowski J."/>
            <person name="Ruckert C."/>
        </authorList>
    </citation>
    <scope>NUCLEOTIDE SEQUENCE</scope>
    <source>
        <strain evidence="10">CGMCC 4.3508</strain>
    </source>
</reference>
<feature type="transmembrane region" description="Helical" evidence="8">
    <location>
        <begin position="37"/>
        <end position="59"/>
    </location>
</feature>
<evidence type="ECO:0000259" key="9">
    <source>
        <dbReference type="Pfam" id="PF18916"/>
    </source>
</evidence>
<feature type="transmembrane region" description="Helical" evidence="8">
    <location>
        <begin position="79"/>
        <end position="100"/>
    </location>
</feature>
<sequence length="115" mass="12761">MDHWHYLFALLCCLALTAPLEFFGAGVYRRPRLLLGALWPAAALFLIWDLVAIAADVWGFNDRYTLGVRLPGAMPLEELLFFAVVPICGLLTFVAVETLLGVRRRLDSAENAAGR</sequence>
<dbReference type="GO" id="GO:0016117">
    <property type="term" value="P:carotenoid biosynthetic process"/>
    <property type="evidence" value="ECO:0007669"/>
    <property type="project" value="UniProtKB-KW"/>
</dbReference>
<dbReference type="AlphaFoldDB" id="A0A917RWH2"/>
<feature type="transmembrane region" description="Helical" evidence="8">
    <location>
        <begin position="6"/>
        <end position="25"/>
    </location>
</feature>
<dbReference type="GO" id="GO:0016872">
    <property type="term" value="F:intramolecular lyase activity"/>
    <property type="evidence" value="ECO:0007669"/>
    <property type="project" value="InterPro"/>
</dbReference>
<evidence type="ECO:0000313" key="11">
    <source>
        <dbReference type="Proteomes" id="UP000638263"/>
    </source>
</evidence>
<protein>
    <submittedName>
        <fullName evidence="10">Lycopene cyclase</fullName>
    </submittedName>
</protein>
<keyword evidence="4" id="KW-0125">Carotenoid biosynthesis</keyword>
<comment type="subcellular location">
    <subcellularLocation>
        <location evidence="1">Membrane</location>
        <topology evidence="1">Multi-pass membrane protein</topology>
    </subcellularLocation>
</comment>
<evidence type="ECO:0000256" key="6">
    <source>
        <dbReference type="ARBA" id="ARBA00023136"/>
    </source>
</evidence>
<dbReference type="GO" id="GO:0045436">
    <property type="term" value="F:lycopene beta cyclase activity"/>
    <property type="evidence" value="ECO:0007669"/>
    <property type="project" value="UniProtKB-ARBA"/>
</dbReference>
<name>A0A917RWH2_9NOCA</name>
<evidence type="ECO:0000256" key="5">
    <source>
        <dbReference type="ARBA" id="ARBA00022989"/>
    </source>
</evidence>
<keyword evidence="5 8" id="KW-1133">Transmembrane helix</keyword>
<proteinExistence type="predicted"/>
<keyword evidence="3 8" id="KW-0812">Transmembrane</keyword>
<evidence type="ECO:0000256" key="3">
    <source>
        <dbReference type="ARBA" id="ARBA00022692"/>
    </source>
</evidence>
<accession>A0A917RWH2</accession>
<dbReference type="Proteomes" id="UP000638263">
    <property type="component" value="Unassembled WGS sequence"/>
</dbReference>
<dbReference type="InterPro" id="IPR017825">
    <property type="entry name" value="Lycopene_cyclase_dom"/>
</dbReference>
<keyword evidence="7" id="KW-0413">Isomerase</keyword>
<dbReference type="NCBIfam" id="TIGR03462">
    <property type="entry name" value="CarR_dom_SF"/>
    <property type="match status" value="1"/>
</dbReference>
<gene>
    <name evidence="10" type="ORF">GCM10011588_63490</name>
</gene>
<evidence type="ECO:0000256" key="7">
    <source>
        <dbReference type="ARBA" id="ARBA00023235"/>
    </source>
</evidence>
<dbReference type="RefSeq" id="WP_058856688.1">
    <property type="nucleotide sequence ID" value="NZ_BMMH01000025.1"/>
</dbReference>
<dbReference type="EMBL" id="BMMH01000025">
    <property type="protein sequence ID" value="GGL40010.1"/>
    <property type="molecule type" value="Genomic_DNA"/>
</dbReference>
<dbReference type="Pfam" id="PF18916">
    <property type="entry name" value="Lycopene_cyc"/>
    <property type="match status" value="1"/>
</dbReference>
<organism evidence="10 11">
    <name type="scientific">Nocardia jinanensis</name>
    <dbReference type="NCBI Taxonomy" id="382504"/>
    <lineage>
        <taxon>Bacteria</taxon>
        <taxon>Bacillati</taxon>
        <taxon>Actinomycetota</taxon>
        <taxon>Actinomycetes</taxon>
        <taxon>Mycobacteriales</taxon>
        <taxon>Nocardiaceae</taxon>
        <taxon>Nocardia</taxon>
    </lineage>
</organism>